<comment type="caution">
    <text evidence="2">The sequence shown here is derived from an EMBL/GenBank/DDBJ whole genome shotgun (WGS) entry which is preliminary data.</text>
</comment>
<gene>
    <name evidence="2" type="ORF">GL50803_0011955</name>
</gene>
<dbReference type="KEGG" id="gla:GL50803_0011955"/>
<dbReference type="RefSeq" id="XP_001709693.1">
    <property type="nucleotide sequence ID" value="XM_001709641.1"/>
</dbReference>
<protein>
    <submittedName>
        <fullName evidence="2">Uncharacterized protein</fullName>
    </submittedName>
</protein>
<accession>A8B4T9</accession>
<reference evidence="2 3" key="1">
    <citation type="journal article" date="2007" name="Science">
        <title>Genomic minimalism in the early diverging intestinal parasite Giardia lamblia.</title>
        <authorList>
            <person name="Morrison H.G."/>
            <person name="McArthur A.G."/>
            <person name="Gillin F.D."/>
            <person name="Aley S.B."/>
            <person name="Adam R.D."/>
            <person name="Olsen G.J."/>
            <person name="Best A.A."/>
            <person name="Cande W.Z."/>
            <person name="Chen F."/>
            <person name="Cipriano M.J."/>
            <person name="Davids B.J."/>
            <person name="Dawson S.C."/>
            <person name="Elmendorf H.G."/>
            <person name="Hehl A.B."/>
            <person name="Holder M.E."/>
            <person name="Huse S.M."/>
            <person name="Kim U.U."/>
            <person name="Lasek-Nesselquist E."/>
            <person name="Manning G."/>
            <person name="Nigam A."/>
            <person name="Nixon J.E."/>
            <person name="Palm D."/>
            <person name="Passamaneck N.E."/>
            <person name="Prabhu A."/>
            <person name="Reich C.I."/>
            <person name="Reiner D.S."/>
            <person name="Samuelson J."/>
            <person name="Svard S.G."/>
            <person name="Sogin M.L."/>
        </authorList>
    </citation>
    <scope>NUCLEOTIDE SEQUENCE [LARGE SCALE GENOMIC DNA]</scope>
    <source>
        <strain evidence="2 3">WB C6</strain>
    </source>
</reference>
<feature type="region of interest" description="Disordered" evidence="1">
    <location>
        <begin position="22"/>
        <end position="90"/>
    </location>
</feature>
<dbReference type="GeneID" id="5702617"/>
<name>A8B4T9_GIAIC</name>
<dbReference type="AlphaFoldDB" id="A8B4T9"/>
<feature type="compositionally biased region" description="Basic and acidic residues" evidence="1">
    <location>
        <begin position="74"/>
        <end position="90"/>
    </location>
</feature>
<feature type="compositionally biased region" description="Acidic residues" evidence="1">
    <location>
        <begin position="44"/>
        <end position="63"/>
    </location>
</feature>
<dbReference type="HOGENOM" id="CLU_2445426_0_0_1"/>
<dbReference type="OMA" id="NYASEEM"/>
<dbReference type="VEuPathDB" id="GiardiaDB:GL50803_11955"/>
<keyword evidence="3" id="KW-1185">Reference proteome</keyword>
<evidence type="ECO:0000313" key="2">
    <source>
        <dbReference type="EMBL" id="KAE8303767.1"/>
    </source>
</evidence>
<evidence type="ECO:0000256" key="1">
    <source>
        <dbReference type="SAM" id="MobiDB-lite"/>
    </source>
</evidence>
<dbReference type="EMBL" id="AACB03000002">
    <property type="protein sequence ID" value="KAE8303767.1"/>
    <property type="molecule type" value="Genomic_DNA"/>
</dbReference>
<dbReference type="Proteomes" id="UP000001548">
    <property type="component" value="Unassembled WGS sequence"/>
</dbReference>
<evidence type="ECO:0000313" key="3">
    <source>
        <dbReference type="Proteomes" id="UP000001548"/>
    </source>
</evidence>
<proteinExistence type="predicted"/>
<sequence length="90" mass="10038">MFVPIRHGILKFHVIIPTIKSSPKFSMASKPKPRSKPTQKPETATEDVDVDENPVTDGTEADQDGIYSTNYASEEMRKFDKQHGDGESSD</sequence>
<organism evidence="2 3">
    <name type="scientific">Giardia intestinalis (strain ATCC 50803 / WB clone C6)</name>
    <name type="common">Giardia lamblia</name>
    <dbReference type="NCBI Taxonomy" id="184922"/>
    <lineage>
        <taxon>Eukaryota</taxon>
        <taxon>Metamonada</taxon>
        <taxon>Diplomonadida</taxon>
        <taxon>Hexamitidae</taxon>
        <taxon>Giardiinae</taxon>
        <taxon>Giardia</taxon>
    </lineage>
</organism>